<dbReference type="InterPro" id="IPR032675">
    <property type="entry name" value="LRR_dom_sf"/>
</dbReference>
<dbReference type="Proteomes" id="UP001331761">
    <property type="component" value="Unassembled WGS sequence"/>
</dbReference>
<keyword evidence="1" id="KW-0812">Transmembrane</keyword>
<comment type="caution">
    <text evidence="2">The sequence shown here is derived from an EMBL/GenBank/DDBJ whole genome shotgun (WGS) entry which is preliminary data.</text>
</comment>
<dbReference type="EMBL" id="WIXE01005259">
    <property type="protein sequence ID" value="KAK5982335.1"/>
    <property type="molecule type" value="Genomic_DNA"/>
</dbReference>
<sequence length="257" mass="28131">MFMSDSGDSRPWGALAVEAVQVRTSMNNLGKLSCLKKFACGNWRSYDVTAALSNGLMFCLVLQELEIRDISASVREELGLLVSRIPSNIQSLYLRSLEVTDVDMIDLCTRLSNLCGLRLARLPKVSSRGIHQSLTKLPRLQVLKCSVPISAVLLSLQGILIITVICSLNILLLFIVRGIIPIDGGLISKSRDGNCDSLAGLHFVVESYVPFCCGFRRRLVVVCGWCYPDCGGQPFLLGGCPSMFTYPASAFDFGRLT</sequence>
<accession>A0AAN8FQQ2</accession>
<dbReference type="Gene3D" id="3.80.10.10">
    <property type="entry name" value="Ribonuclease Inhibitor"/>
    <property type="match status" value="1"/>
</dbReference>
<feature type="non-terminal residue" evidence="2">
    <location>
        <position position="257"/>
    </location>
</feature>
<reference evidence="2 3" key="1">
    <citation type="submission" date="2019-10" db="EMBL/GenBank/DDBJ databases">
        <title>Assembly and Annotation for the nematode Trichostrongylus colubriformis.</title>
        <authorList>
            <person name="Martin J."/>
        </authorList>
    </citation>
    <scope>NUCLEOTIDE SEQUENCE [LARGE SCALE GENOMIC DNA]</scope>
    <source>
        <strain evidence="2">G859</strain>
        <tissue evidence="2">Whole worm</tissue>
    </source>
</reference>
<evidence type="ECO:0000256" key="1">
    <source>
        <dbReference type="SAM" id="Phobius"/>
    </source>
</evidence>
<dbReference type="AlphaFoldDB" id="A0AAN8FQQ2"/>
<evidence type="ECO:0000313" key="2">
    <source>
        <dbReference type="EMBL" id="KAK5982335.1"/>
    </source>
</evidence>
<keyword evidence="1" id="KW-1133">Transmembrane helix</keyword>
<evidence type="ECO:0000313" key="3">
    <source>
        <dbReference type="Proteomes" id="UP001331761"/>
    </source>
</evidence>
<feature type="non-terminal residue" evidence="2">
    <location>
        <position position="1"/>
    </location>
</feature>
<protein>
    <submittedName>
        <fullName evidence="2">Uncharacterized protein</fullName>
    </submittedName>
</protein>
<keyword evidence="1" id="KW-0472">Membrane</keyword>
<gene>
    <name evidence="2" type="ORF">GCK32_014602</name>
</gene>
<keyword evidence="3" id="KW-1185">Reference proteome</keyword>
<name>A0AAN8FQQ2_TRICO</name>
<dbReference type="SUPFAM" id="SSF52047">
    <property type="entry name" value="RNI-like"/>
    <property type="match status" value="1"/>
</dbReference>
<proteinExistence type="predicted"/>
<organism evidence="2 3">
    <name type="scientific">Trichostrongylus colubriformis</name>
    <name type="common">Black scour worm</name>
    <dbReference type="NCBI Taxonomy" id="6319"/>
    <lineage>
        <taxon>Eukaryota</taxon>
        <taxon>Metazoa</taxon>
        <taxon>Ecdysozoa</taxon>
        <taxon>Nematoda</taxon>
        <taxon>Chromadorea</taxon>
        <taxon>Rhabditida</taxon>
        <taxon>Rhabditina</taxon>
        <taxon>Rhabditomorpha</taxon>
        <taxon>Strongyloidea</taxon>
        <taxon>Trichostrongylidae</taxon>
        <taxon>Trichostrongylus</taxon>
    </lineage>
</organism>
<feature type="transmembrane region" description="Helical" evidence="1">
    <location>
        <begin position="151"/>
        <end position="176"/>
    </location>
</feature>